<dbReference type="GO" id="GO:0042910">
    <property type="term" value="F:xenobiotic transmembrane transporter activity"/>
    <property type="evidence" value="ECO:0007669"/>
    <property type="project" value="InterPro"/>
</dbReference>
<keyword evidence="3" id="KW-1003">Cell membrane</keyword>
<name>A0A558HN58_9GAMM</name>
<feature type="transmembrane region" description="Helical" evidence="8">
    <location>
        <begin position="305"/>
        <end position="324"/>
    </location>
</feature>
<dbReference type="EMBL" id="VNFH01000005">
    <property type="protein sequence ID" value="TVU70572.1"/>
    <property type="molecule type" value="Genomic_DNA"/>
</dbReference>
<accession>A0A558HN58</accession>
<comment type="subcellular location">
    <subcellularLocation>
        <location evidence="1">Cell inner membrane</location>
        <topology evidence="1">Multi-pass membrane protein</topology>
    </subcellularLocation>
</comment>
<proteinExistence type="predicted"/>
<organism evidence="9 10">
    <name type="scientific">Cobetia crustatorum</name>
    <dbReference type="NCBI Taxonomy" id="553385"/>
    <lineage>
        <taxon>Bacteria</taxon>
        <taxon>Pseudomonadati</taxon>
        <taxon>Pseudomonadota</taxon>
        <taxon>Gammaproteobacteria</taxon>
        <taxon>Oceanospirillales</taxon>
        <taxon>Halomonadaceae</taxon>
        <taxon>Cobetia</taxon>
    </lineage>
</organism>
<evidence type="ECO:0000256" key="2">
    <source>
        <dbReference type="ARBA" id="ARBA00022448"/>
    </source>
</evidence>
<evidence type="ECO:0000256" key="3">
    <source>
        <dbReference type="ARBA" id="ARBA00022475"/>
    </source>
</evidence>
<dbReference type="PANTHER" id="PTHR43549:SF3">
    <property type="entry name" value="MULTIDRUG RESISTANCE PROTEIN YPNP-RELATED"/>
    <property type="match status" value="1"/>
</dbReference>
<protein>
    <submittedName>
        <fullName evidence="9">MATE family efflux transporter</fullName>
    </submittedName>
</protein>
<evidence type="ECO:0000256" key="4">
    <source>
        <dbReference type="ARBA" id="ARBA00022692"/>
    </source>
</evidence>
<evidence type="ECO:0000256" key="7">
    <source>
        <dbReference type="SAM" id="MobiDB-lite"/>
    </source>
</evidence>
<dbReference type="STRING" id="553385.GCA_000591415_01761"/>
<reference evidence="9 10" key="1">
    <citation type="submission" date="2019-07" db="EMBL/GenBank/DDBJ databases">
        <title>Diversity of Bacteria from Kongsfjorden, Arctic.</title>
        <authorList>
            <person name="Yu Y."/>
        </authorList>
    </citation>
    <scope>NUCLEOTIDE SEQUENCE [LARGE SCALE GENOMIC DNA]</scope>
    <source>
        <strain evidence="9 10">SM1923</strain>
    </source>
</reference>
<feature type="transmembrane region" description="Helical" evidence="8">
    <location>
        <begin position="77"/>
        <end position="100"/>
    </location>
</feature>
<dbReference type="RefSeq" id="WP_088742901.1">
    <property type="nucleotide sequence ID" value="NZ_CAWOWR010000107.1"/>
</dbReference>
<feature type="compositionally biased region" description="Low complexity" evidence="7">
    <location>
        <begin position="1"/>
        <end position="20"/>
    </location>
</feature>
<dbReference type="InterPro" id="IPR048279">
    <property type="entry name" value="MdtK-like"/>
</dbReference>
<keyword evidence="6 8" id="KW-0472">Membrane</keyword>
<evidence type="ECO:0000256" key="8">
    <source>
        <dbReference type="SAM" id="Phobius"/>
    </source>
</evidence>
<feature type="transmembrane region" description="Helical" evidence="8">
    <location>
        <begin position="412"/>
        <end position="431"/>
    </location>
</feature>
<dbReference type="AlphaFoldDB" id="A0A558HN58"/>
<dbReference type="InterPro" id="IPR052031">
    <property type="entry name" value="Membrane_Transporter-Flippase"/>
</dbReference>
<feature type="transmembrane region" description="Helical" evidence="8">
    <location>
        <begin position="437"/>
        <end position="459"/>
    </location>
</feature>
<evidence type="ECO:0000256" key="6">
    <source>
        <dbReference type="ARBA" id="ARBA00023136"/>
    </source>
</evidence>
<gene>
    <name evidence="9" type="ORF">FQP86_08025</name>
</gene>
<evidence type="ECO:0000256" key="5">
    <source>
        <dbReference type="ARBA" id="ARBA00022989"/>
    </source>
</evidence>
<feature type="transmembrane region" description="Helical" evidence="8">
    <location>
        <begin position="263"/>
        <end position="285"/>
    </location>
</feature>
<dbReference type="Pfam" id="PF01554">
    <property type="entry name" value="MatE"/>
    <property type="match status" value="2"/>
</dbReference>
<evidence type="ECO:0000313" key="10">
    <source>
        <dbReference type="Proteomes" id="UP000319941"/>
    </source>
</evidence>
<comment type="caution">
    <text evidence="9">The sequence shown here is derived from an EMBL/GenBank/DDBJ whole genome shotgun (WGS) entry which is preliminary data.</text>
</comment>
<dbReference type="NCBIfam" id="TIGR00797">
    <property type="entry name" value="matE"/>
    <property type="match status" value="1"/>
</dbReference>
<feature type="transmembrane region" description="Helical" evidence="8">
    <location>
        <begin position="191"/>
        <end position="213"/>
    </location>
</feature>
<dbReference type="OrthoDB" id="9806302at2"/>
<feature type="region of interest" description="Disordered" evidence="7">
    <location>
        <begin position="1"/>
        <end position="22"/>
    </location>
</feature>
<dbReference type="PANTHER" id="PTHR43549">
    <property type="entry name" value="MULTIDRUG RESISTANCE PROTEIN YPNP-RELATED"/>
    <property type="match status" value="1"/>
</dbReference>
<feature type="transmembrane region" description="Helical" evidence="8">
    <location>
        <begin position="219"/>
        <end position="242"/>
    </location>
</feature>
<feature type="transmembrane region" description="Helical" evidence="8">
    <location>
        <begin position="162"/>
        <end position="179"/>
    </location>
</feature>
<dbReference type="GO" id="GO:0005886">
    <property type="term" value="C:plasma membrane"/>
    <property type="evidence" value="ECO:0007669"/>
    <property type="project" value="UniProtKB-SubCell"/>
</dbReference>
<dbReference type="GO" id="GO:0015297">
    <property type="term" value="F:antiporter activity"/>
    <property type="evidence" value="ECO:0007669"/>
    <property type="project" value="InterPro"/>
</dbReference>
<evidence type="ECO:0000256" key="1">
    <source>
        <dbReference type="ARBA" id="ARBA00004429"/>
    </source>
</evidence>
<feature type="transmembrane region" description="Helical" evidence="8">
    <location>
        <begin position="378"/>
        <end position="400"/>
    </location>
</feature>
<dbReference type="Proteomes" id="UP000319941">
    <property type="component" value="Unassembled WGS sequence"/>
</dbReference>
<keyword evidence="10" id="KW-1185">Reference proteome</keyword>
<dbReference type="PIRSF" id="PIRSF006603">
    <property type="entry name" value="DinF"/>
    <property type="match status" value="1"/>
</dbReference>
<keyword evidence="2" id="KW-0813">Transport</keyword>
<dbReference type="InterPro" id="IPR002528">
    <property type="entry name" value="MATE_fam"/>
</dbReference>
<feature type="transmembrane region" description="Helical" evidence="8">
    <location>
        <begin position="46"/>
        <end position="65"/>
    </location>
</feature>
<feature type="transmembrane region" description="Helical" evidence="8">
    <location>
        <begin position="121"/>
        <end position="142"/>
    </location>
</feature>
<feature type="transmembrane region" description="Helical" evidence="8">
    <location>
        <begin position="336"/>
        <end position="358"/>
    </location>
</feature>
<keyword evidence="4 8" id="KW-0812">Transmembrane</keyword>
<evidence type="ECO:0000313" key="9">
    <source>
        <dbReference type="EMBL" id="TVU70572.1"/>
    </source>
</evidence>
<sequence length="469" mass="49025">MSDPATPTSSSSTGAGSTGAIPVSRGRRDLIRDPIATTLARMTGPVIGGIVTMMLFNLVDAWFIAQLGTAQLAAVTFTFPVTFAVISIAIGLSIGTTAVVGRRLGRGEIETVRARATDAGLLGLLLGVGLAAGGLASIAPLFRLLGADDALMPHIQDYMQVWYFGAPFVLLPRVLGSVLRAEGNTLVPSLVMAAAGLLNAALDPLLIFGVGGWQGMGVAGAALATVVSWLAMTLGLLALPMLRARLDIRQISLTRMMASCREVGAIGLPAAMTSVMTPIATALVTRIVSQHGHAAVAAFGIGSRIESLALILVLALSMTLSPFISQNDGAGQQARVWRAIHGVLGFILVWQLAVWLGLGLSGGWIAARFAETEEVARLVSTYLWLIPAALGAQGVIILTNSSLNALHKPRRAMTLSLIRLFALLVPLAWLGGEIFGVVGIFVGVAASYLLMAGISYLALRTVLKRRRRA</sequence>
<keyword evidence="5 8" id="KW-1133">Transmembrane helix</keyword>